<feature type="domain" description="Histidine kinase" evidence="5">
    <location>
        <begin position="1"/>
        <end position="86"/>
    </location>
</feature>
<dbReference type="GO" id="GO:0000155">
    <property type="term" value="F:phosphorelay sensor kinase activity"/>
    <property type="evidence" value="ECO:0007669"/>
    <property type="project" value="TreeGrafter"/>
</dbReference>
<gene>
    <name evidence="6" type="ORF">KDK67_11260</name>
</gene>
<dbReference type="GO" id="GO:0009927">
    <property type="term" value="F:histidine phosphotransfer kinase activity"/>
    <property type="evidence" value="ECO:0007669"/>
    <property type="project" value="TreeGrafter"/>
</dbReference>
<dbReference type="InterPro" id="IPR003594">
    <property type="entry name" value="HATPase_dom"/>
</dbReference>
<protein>
    <recommendedName>
        <fullName evidence="2">histidine kinase</fullName>
        <ecNumber evidence="2">2.7.13.3</ecNumber>
    </recommendedName>
</protein>
<proteinExistence type="predicted"/>
<evidence type="ECO:0000256" key="3">
    <source>
        <dbReference type="ARBA" id="ARBA00022679"/>
    </source>
</evidence>
<comment type="catalytic activity">
    <reaction evidence="1">
        <text>ATP + protein L-histidine = ADP + protein N-phospho-L-histidine.</text>
        <dbReference type="EC" id="2.7.13.3"/>
    </reaction>
</comment>
<evidence type="ECO:0000256" key="2">
    <source>
        <dbReference type="ARBA" id="ARBA00012438"/>
    </source>
</evidence>
<dbReference type="InterPro" id="IPR036890">
    <property type="entry name" value="HATPase_C_sf"/>
</dbReference>
<evidence type="ECO:0000256" key="4">
    <source>
        <dbReference type="ARBA" id="ARBA00022777"/>
    </source>
</evidence>
<dbReference type="PANTHER" id="PTHR43047">
    <property type="entry name" value="TWO-COMPONENT HISTIDINE PROTEIN KINASE"/>
    <property type="match status" value="1"/>
</dbReference>
<dbReference type="SMART" id="SM00387">
    <property type="entry name" value="HATPase_c"/>
    <property type="match status" value="1"/>
</dbReference>
<reference evidence="6" key="1">
    <citation type="journal article" date="2021" name="mSystems">
        <title>Bacteria and Archaea Synergistically Convert Glycine Betaine to Biogenic Methane in the Formosa Cold Seep of the South China Sea.</title>
        <authorList>
            <person name="Li L."/>
            <person name="Zhang W."/>
            <person name="Zhang S."/>
            <person name="Song L."/>
            <person name="Sun Q."/>
            <person name="Zhang H."/>
            <person name="Xiang H."/>
            <person name="Dong X."/>
        </authorList>
    </citation>
    <scope>NUCLEOTIDE SEQUENCE</scope>
    <source>
        <strain evidence="6">LLY</strain>
    </source>
</reference>
<comment type="caution">
    <text evidence="6">The sequence shown here is derived from an EMBL/GenBank/DDBJ whole genome shotgun (WGS) entry which is preliminary data.</text>
</comment>
<evidence type="ECO:0000313" key="7">
    <source>
        <dbReference type="Proteomes" id="UP001056766"/>
    </source>
</evidence>
<dbReference type="Pfam" id="PF02518">
    <property type="entry name" value="HATPase_c"/>
    <property type="match status" value="1"/>
</dbReference>
<keyword evidence="3" id="KW-0808">Transferase</keyword>
<evidence type="ECO:0000313" key="6">
    <source>
        <dbReference type="EMBL" id="MCM1987548.1"/>
    </source>
</evidence>
<dbReference type="Proteomes" id="UP001056766">
    <property type="component" value="Unassembled WGS sequence"/>
</dbReference>
<dbReference type="InterPro" id="IPR005467">
    <property type="entry name" value="His_kinase_dom"/>
</dbReference>
<name>A0A9E4ZID2_9EURY</name>
<accession>A0A9E4ZID2</accession>
<dbReference type="AlphaFoldDB" id="A0A9E4ZID2"/>
<dbReference type="PANTHER" id="PTHR43047:SF72">
    <property type="entry name" value="OSMOSENSING HISTIDINE PROTEIN KINASE SLN1"/>
    <property type="match status" value="1"/>
</dbReference>
<dbReference type="EC" id="2.7.13.3" evidence="2"/>
<dbReference type="SUPFAM" id="SSF55874">
    <property type="entry name" value="ATPase domain of HSP90 chaperone/DNA topoisomerase II/histidine kinase"/>
    <property type="match status" value="1"/>
</dbReference>
<dbReference type="EMBL" id="JAGSOI010000055">
    <property type="protein sequence ID" value="MCM1987548.1"/>
    <property type="molecule type" value="Genomic_DNA"/>
</dbReference>
<keyword evidence="4" id="KW-0418">Kinase</keyword>
<reference evidence="6" key="2">
    <citation type="submission" date="2021-04" db="EMBL/GenBank/DDBJ databases">
        <authorList>
            <person name="Dong X."/>
        </authorList>
    </citation>
    <scope>NUCLEOTIDE SEQUENCE</scope>
    <source>
        <strain evidence="6">LLY</strain>
    </source>
</reference>
<dbReference type="GO" id="GO:0005886">
    <property type="term" value="C:plasma membrane"/>
    <property type="evidence" value="ECO:0007669"/>
    <property type="project" value="TreeGrafter"/>
</dbReference>
<keyword evidence="7" id="KW-1185">Reference proteome</keyword>
<dbReference type="Gene3D" id="3.30.565.10">
    <property type="entry name" value="Histidine kinase-like ATPase, C-terminal domain"/>
    <property type="match status" value="1"/>
</dbReference>
<dbReference type="RefSeq" id="WP_250868898.1">
    <property type="nucleotide sequence ID" value="NZ_JAGSOI010000055.1"/>
</dbReference>
<evidence type="ECO:0000256" key="1">
    <source>
        <dbReference type="ARBA" id="ARBA00000085"/>
    </source>
</evidence>
<dbReference type="PRINTS" id="PR00344">
    <property type="entry name" value="BCTRLSENSOR"/>
</dbReference>
<evidence type="ECO:0000259" key="5">
    <source>
        <dbReference type="PROSITE" id="PS50109"/>
    </source>
</evidence>
<sequence length="91" mass="9885">MVRAEQHAGNLVVKVEDNGIGIPESAFCDIFKPFTQADSALNRRFEGTGLGLALVKKLIRMHGGNVWVESELGIGSRFSFNVPLPSEGIPF</sequence>
<dbReference type="PROSITE" id="PS50109">
    <property type="entry name" value="HIS_KIN"/>
    <property type="match status" value="1"/>
</dbReference>
<organism evidence="6 7">
    <name type="scientific">Methanococcoides seepicolus</name>
    <dbReference type="NCBI Taxonomy" id="2828780"/>
    <lineage>
        <taxon>Archaea</taxon>
        <taxon>Methanobacteriati</taxon>
        <taxon>Methanobacteriota</taxon>
        <taxon>Stenosarchaea group</taxon>
        <taxon>Methanomicrobia</taxon>
        <taxon>Methanosarcinales</taxon>
        <taxon>Methanosarcinaceae</taxon>
        <taxon>Methanococcoides</taxon>
    </lineage>
</organism>
<dbReference type="InterPro" id="IPR004358">
    <property type="entry name" value="Sig_transdc_His_kin-like_C"/>
</dbReference>